<dbReference type="EMBL" id="JARBJD010000026">
    <property type="protein sequence ID" value="KAK2959957.1"/>
    <property type="molecule type" value="Genomic_DNA"/>
</dbReference>
<evidence type="ECO:0000313" key="1">
    <source>
        <dbReference type="EMBL" id="KAK2959957.1"/>
    </source>
</evidence>
<name>A0ABQ9Y869_9EUKA</name>
<dbReference type="Proteomes" id="UP001281761">
    <property type="component" value="Unassembled WGS sequence"/>
</dbReference>
<reference evidence="1 2" key="1">
    <citation type="journal article" date="2022" name="bioRxiv">
        <title>Genomics of Preaxostyla Flagellates Illuminates Evolutionary Transitions and the Path Towards Mitochondrial Loss.</title>
        <authorList>
            <person name="Novak L.V.F."/>
            <person name="Treitli S.C."/>
            <person name="Pyrih J."/>
            <person name="Halakuc P."/>
            <person name="Pipaliya S.V."/>
            <person name="Vacek V."/>
            <person name="Brzon O."/>
            <person name="Soukal P."/>
            <person name="Eme L."/>
            <person name="Dacks J.B."/>
            <person name="Karnkowska A."/>
            <person name="Elias M."/>
            <person name="Hampl V."/>
        </authorList>
    </citation>
    <scope>NUCLEOTIDE SEQUENCE [LARGE SCALE GENOMIC DNA]</scope>
    <source>
        <strain evidence="1">NAU3</strain>
        <tissue evidence="1">Gut</tissue>
    </source>
</reference>
<gene>
    <name evidence="1" type="ORF">BLNAU_5154</name>
</gene>
<comment type="caution">
    <text evidence="1">The sequence shown here is derived from an EMBL/GenBank/DDBJ whole genome shotgun (WGS) entry which is preliminary data.</text>
</comment>
<protein>
    <submittedName>
        <fullName evidence="1">Uncharacterized protein</fullName>
    </submittedName>
</protein>
<evidence type="ECO:0000313" key="2">
    <source>
        <dbReference type="Proteomes" id="UP001281761"/>
    </source>
</evidence>
<sequence>MLSCLMCPCPAVVSVTLEMFQRLVLTSSDAERMKMVKHGLLDVVMVAVWESSFLSDYENGIVVTGGLLESMYRVGQKEWIVRMDFSSLLEP</sequence>
<keyword evidence="2" id="KW-1185">Reference proteome</keyword>
<organism evidence="1 2">
    <name type="scientific">Blattamonas nauphoetae</name>
    <dbReference type="NCBI Taxonomy" id="2049346"/>
    <lineage>
        <taxon>Eukaryota</taxon>
        <taxon>Metamonada</taxon>
        <taxon>Preaxostyla</taxon>
        <taxon>Oxymonadida</taxon>
        <taxon>Blattamonas</taxon>
    </lineage>
</organism>
<accession>A0ABQ9Y869</accession>
<proteinExistence type="predicted"/>